<evidence type="ECO:0000313" key="3">
    <source>
        <dbReference type="Proteomes" id="UP000644756"/>
    </source>
</evidence>
<dbReference type="EMBL" id="BMGR01000005">
    <property type="protein sequence ID" value="GGG00937.1"/>
    <property type="molecule type" value="Genomic_DNA"/>
</dbReference>
<dbReference type="AlphaFoldDB" id="A0A917CXB2"/>
<sequence>MMTQTLMNNYLDQRVVAILGYNEDGQDQARRLRSRGIDVVIGLREGDPFWSAAEKDGFPVSNLLKAVDQADVIQVWY</sequence>
<dbReference type="PROSITE" id="PS51850">
    <property type="entry name" value="KARI_N"/>
    <property type="match status" value="1"/>
</dbReference>
<gene>
    <name evidence="2" type="ORF">GCM10010916_17620</name>
</gene>
<protein>
    <recommendedName>
        <fullName evidence="1">KARI N-terminal Rossmann domain-containing protein</fullName>
    </recommendedName>
</protein>
<reference evidence="2" key="2">
    <citation type="submission" date="2020-09" db="EMBL/GenBank/DDBJ databases">
        <authorList>
            <person name="Sun Q."/>
            <person name="Zhou Y."/>
        </authorList>
    </citation>
    <scope>NUCLEOTIDE SEQUENCE</scope>
    <source>
        <strain evidence="2">CGMCC 1.12987</strain>
    </source>
</reference>
<organism evidence="2 3">
    <name type="scientific">Paenibacillus abyssi</name>
    <dbReference type="NCBI Taxonomy" id="1340531"/>
    <lineage>
        <taxon>Bacteria</taxon>
        <taxon>Bacillati</taxon>
        <taxon>Bacillota</taxon>
        <taxon>Bacilli</taxon>
        <taxon>Bacillales</taxon>
        <taxon>Paenibacillaceae</taxon>
        <taxon>Paenibacillus</taxon>
    </lineage>
</organism>
<accession>A0A917CXB2</accession>
<dbReference type="Proteomes" id="UP000644756">
    <property type="component" value="Unassembled WGS sequence"/>
</dbReference>
<dbReference type="InterPro" id="IPR036291">
    <property type="entry name" value="NAD(P)-bd_dom_sf"/>
</dbReference>
<name>A0A917CXB2_9BACL</name>
<dbReference type="RefSeq" id="WP_188530697.1">
    <property type="nucleotide sequence ID" value="NZ_BMGR01000005.1"/>
</dbReference>
<proteinExistence type="predicted"/>
<keyword evidence="3" id="KW-1185">Reference proteome</keyword>
<evidence type="ECO:0000259" key="1">
    <source>
        <dbReference type="PROSITE" id="PS51850"/>
    </source>
</evidence>
<feature type="domain" description="KARI N-terminal Rossmann" evidence="1">
    <location>
        <begin position="1"/>
        <end position="77"/>
    </location>
</feature>
<dbReference type="Gene3D" id="3.40.50.720">
    <property type="entry name" value="NAD(P)-binding Rossmann-like Domain"/>
    <property type="match status" value="1"/>
</dbReference>
<dbReference type="Pfam" id="PF07991">
    <property type="entry name" value="KARI_N"/>
    <property type="match status" value="1"/>
</dbReference>
<dbReference type="InterPro" id="IPR013116">
    <property type="entry name" value="KARI_N"/>
</dbReference>
<dbReference type="SUPFAM" id="SSF51735">
    <property type="entry name" value="NAD(P)-binding Rossmann-fold domains"/>
    <property type="match status" value="1"/>
</dbReference>
<reference evidence="2" key="1">
    <citation type="journal article" date="2014" name="Int. J. Syst. Evol. Microbiol.">
        <title>Complete genome sequence of Corynebacterium casei LMG S-19264T (=DSM 44701T), isolated from a smear-ripened cheese.</title>
        <authorList>
            <consortium name="US DOE Joint Genome Institute (JGI-PGF)"/>
            <person name="Walter F."/>
            <person name="Albersmeier A."/>
            <person name="Kalinowski J."/>
            <person name="Ruckert C."/>
        </authorList>
    </citation>
    <scope>NUCLEOTIDE SEQUENCE</scope>
    <source>
        <strain evidence="2">CGMCC 1.12987</strain>
    </source>
</reference>
<comment type="caution">
    <text evidence="2">The sequence shown here is derived from an EMBL/GenBank/DDBJ whole genome shotgun (WGS) entry which is preliminary data.</text>
</comment>
<evidence type="ECO:0000313" key="2">
    <source>
        <dbReference type="EMBL" id="GGG00937.1"/>
    </source>
</evidence>